<evidence type="ECO:0000313" key="13">
    <source>
        <dbReference type="EMBL" id="KEQ90212.1"/>
    </source>
</evidence>
<dbReference type="InterPro" id="IPR042099">
    <property type="entry name" value="ANL_N_sf"/>
</dbReference>
<dbReference type="PANTHER" id="PTHR43775">
    <property type="entry name" value="FATTY ACID SYNTHASE"/>
    <property type="match status" value="1"/>
</dbReference>
<feature type="domain" description="Carrier" evidence="10">
    <location>
        <begin position="2393"/>
        <end position="2473"/>
    </location>
</feature>
<dbReference type="SUPFAM" id="SSF56801">
    <property type="entry name" value="Acetyl-CoA synthetase-like"/>
    <property type="match status" value="1"/>
</dbReference>
<feature type="region of interest" description="Disordered" evidence="9">
    <location>
        <begin position="2534"/>
        <end position="2597"/>
    </location>
</feature>
<dbReference type="EMBL" id="KL584797">
    <property type="protein sequence ID" value="KEQ90212.1"/>
    <property type="molecule type" value="Genomic_DNA"/>
</dbReference>
<dbReference type="GO" id="GO:0008168">
    <property type="term" value="F:methyltransferase activity"/>
    <property type="evidence" value="ECO:0007669"/>
    <property type="project" value="UniProtKB-KW"/>
</dbReference>
<dbReference type="GO" id="GO:0031177">
    <property type="term" value="F:phosphopantetheine binding"/>
    <property type="evidence" value="ECO:0007669"/>
    <property type="project" value="InterPro"/>
</dbReference>
<dbReference type="InterPro" id="IPR001242">
    <property type="entry name" value="Condensation_dom"/>
</dbReference>
<dbReference type="InterPro" id="IPR006162">
    <property type="entry name" value="Ppantetheine_attach_site"/>
</dbReference>
<keyword evidence="1" id="KW-0596">Phosphopantetheine</keyword>
<dbReference type="Pfam" id="PF07993">
    <property type="entry name" value="NAD_binding_4"/>
    <property type="match status" value="1"/>
</dbReference>
<dbReference type="InterPro" id="IPR014031">
    <property type="entry name" value="Ketoacyl_synth_C"/>
</dbReference>
<dbReference type="Gene3D" id="3.40.50.12780">
    <property type="entry name" value="N-terminal domain of ligase-like"/>
    <property type="match status" value="1"/>
</dbReference>
<dbReference type="InterPro" id="IPR036736">
    <property type="entry name" value="ACP-like_sf"/>
</dbReference>
<dbReference type="Pfam" id="PF00698">
    <property type="entry name" value="Acyl_transf_1"/>
    <property type="match status" value="1"/>
</dbReference>
<dbReference type="InterPro" id="IPR042104">
    <property type="entry name" value="PKS_dehydratase_sf"/>
</dbReference>
<sequence length="4086" mass="449855">MHRKEGEPIAIVGSACRFPGGANTPTKLWDLLREPKDVQTRIPESRFNPEGFYHQNGKHHGTSNVLHSYLLAEDCTEFDAQFFGIKPVEANAIDPQQRLLLETTFESIDAAGLKVDTLRGSNTAVYIGLMTGDYADLQLRDPEAFPTYIATGTARSIMSNRISYFFDWHGPSMTIDTACSSSLVAVHHAVQTLRSGQSRVAIAGGSNLCLGPEPYIGESNLAMLSPTGRSRMWDAAADGYARGDGIAAVVLKTLSSALEDGDHIDCVIRETGVNQDGRTPGITMPSAAAQKTLIRDTYARAGLDLDRVEDRPQYFEAHGTGTPTGDPLEAEAISSAFFPSERHLDKLYVGSIKTVIGHTEGTAGLAGLLKASLALQAGLVPPNLLFENLAPKVAPFYQNLEIVVENAITWPKISKNSPRRASVNSFGFGGTNAHAILESYESPSKETTIAGPNILPVFFSAASERALKNTIVAYDAYLQTNPDVDIRRLAWTVNFQKSRFPLCTAISATDATSLQLKLHQKAKDLEAKKSDGFYQIAKPGMKTRKMTLGVFTGQGAQWSAMMRDLVRGSAFVRERLRILDRRLAKLPKDDRPTWTIVEELLHGSSRIREAALSQPLCTAVQIILVDLLRVAGVKLDAVVGHSSGEIGAAYCAGLISAEDAICIAYYRGLCSSHACGESGAEGGMLAVGTTHEDVSDLCSMPGLDGRLAIAACNSSTSFTLSGDRQAIELAKDAMVDEGKFARLLQVDKAYHSHHMIKCSQPYLAAMQTCQIQIQSPERSKYPIWYSSVRDAVMGADCPELTGTYWNDNMVNPVLFAQAVECATAGCGPFELAIEIGPHAALKGPALQVMSELLASPPPPYIGILDRKKNDLDAIADFVSFVVQHSGWHSVDMRKLDLSTTQDSEPMRLLDLPSYGWNHDRRYWHESRVSRSYRLREPINPLLGVRMTDGSDQEFRWRNFLSPEDLPLLTGHMIQGQMIFPAAGYISACVEAANIISRDNQIRLIELLDVTLGQALVFEDEKSRVETLFSVTNVQHINRDTLEARFVFYSALGKETNNLSPNASGTLRIVYGSPVADTLPSRKLNTLEMVDVPADRLYAVLKDIGYGYTGPFRALKDLRRKAMESEGLVSLSPDARELGLIVDPAMLDATIQSIMLARSYPGDGRLWSLHVPQRIDRVSINHSLCSNARSDPYFETSIHEHDLVGIMGDVKVIPIESQHAMIQMEGVLAVPLDAATPEHDRVFFSQMFWDHDTPKGDVVAFDGQASPDDYALAYILERVSHFYLKRINDAFGSDHPSRSKGPYIGLLNYAKHIVHSVIDGSNTYADPLWASDCLEDILTVSKKYPSNIDLEMMHVIGERMPSVIRGESSILEHLKQDNLLDRYYEDAMGIGFYTQYLARLVQNVVHRYPHMNILELGAGTGGATKHIMRAIQGTFKSYTFTDISSGFFENARELFHQYEDNMAFQVLDLEKDIDSQNFVEGSYDLIVASFVLHATSNMETTLKNVRRLLKPGGHLLMLEVTNLEQSRLGFIFGAMPGWWLGAEDGRVLSPCLTRDDWDSLLRNTGFSGIDSTTPDPDPLPFPASALVTQAIAPEIDFLRSPLDVSYASIKSGTAMETLLIVGGKHVDVLRLVAALQGHVQAHTQRTIHCKSLEELMDLEEVPTATTSVMLADLDTFTFQDMTEKRLQGLKRLYDCSQDVLWITNGSRGEEPHHNQSLGFGRSMLVEMPHVRSQFLDLATCLEPETSVLIAEFLLRLAVFDHHTMQKFEERLVWSIEPEMAFENGGLWIPRIKPVRQANDRYNAMRRVVTEAVESKSVPIKIVARKNGLQLQRAHMPKDAPVQYVSIDTQYAICNPVPLLSKRGLYLVSGMLRDTGYTAIALTEQNASSMRVPKNWVTLSMQPLNAAVLQQVYNQAVAFAVLEGMCKGDHLAVLDAELELLLSIQTLAGDRSIRLSVIINSQQAHERFKSFETILISRYDSQRSVAENLPSDVAMFLNAGATSDLSSKIAECLPKACKRSHLNDLICATPHPNEVDWRECFSDRLQSFLHGAMKDMQRLPSSSTPLLTGFDEVQGLKPNALETHIIDWTADKPCDLMVQTIQEQTRFSPERTYWLVGLTGSLGISLCRWMIKLGARTIVFTSRNPKIDRDTLEDLSALGGCIKVLAADVTSKQSLQTLYDQMCRELPPIGGVVQGAMVLHDAMLADMNVTQFNSVLAPKVEGSKNLDSIFNEDSLDFFIMFSSATCVTGNIGQSAYSVANMFMTGLAAQRRKRGLCGSAINIGAILGIGYVTRETSQELQNNLLKSGHVWMSEEDLHTLFAEAILAGHPARGLTPELNSGLRVIHAADKQKPLWSFSPKFSHLVKPGGLTGPIKNQVGIRIPVIALLEVAPDADTAMSILREALIRKLVTMLQLDDSMSHSSILDMKADDLGIDSLNAVELRSWIFKEFKTDVPVLRILGGATILDLLVFVLEKMPSELVPLVGSERQSANPMAHATLMDVLPDNTSELGLALDAAASDALEGGIDDIIAFEQEDSEQATFKPQPKSAFTAEVSTSRVMRDVSSTDSESEISTGPTTPSASLYIEPTKQDSPRASLERSLPMSSAQSNFWFLRHYIEDQSTFNITVTLQVNGKICLADLERAVSAIGQRHEALRTAFFLDELEQPMQGILMESQLRLEQESFANEAQLQSIMGKIKGHEYNLEAGEIMRIIHISSETEKSSPSYLVVGYHHINMDGISFQIVLDDLRRSYERRPLTPGILQYPDYGVRQREQAVRGEWDDDIRYWKNQFQELPSALPLLPVTSIKQRKALMHYSHLKVEFKVGNEMARNIHRTCKELKISPYHFYLAAFHVLLARYSSTSDLCIGVADGGRVENDTMTAVGLFLNVLPLRSRYNPLHSFKDTAKEIKAQAYAGMAHSRLAFDALLAELNVPRSASQSPLFQAFVDYRQSIEETQTFGHCTLKGYDYEVGRTSYDIALDVSDNSRGEAVLVLAVQESLYSQEAAQILMRSYTRLLHQFCENPLAKLESLNLHWEQDVEKAVSAGCGSTKSSLWKKTLPHQVNEMAHLYPDNLALKDALGKSLTYRAMTTRVNEIAAAILQSSASSGSTVGVLQDATADWICSMLAIMWTGRVYLPLDLRVGLPRLASAVADSKPSLILHDNIMQHHLADVVGTSKVGTINIEAPARSAATTVEIQTDPLSPAVILYTSGSTGDPKGVLLAHVGLLNNIEGCSDQFKLGPNDLGLQQIAFSFDFSVWQIFMCLANGAGIFIAPTSARRDPKALTALIVEEGITFTGATPSEYISWLRHGDPLAMRASSWAWAVSSGEQMTDVMKRQFNTLAKPDLKLFNGYGPTEASISTAKISVPYMQESECARSSTPGGYAQLNCLIYILDDNFDPVPCGVEGQIAIGGAGIGPGYLNNTALTNSKFVPVPARYLPDDHKRQGWTKMFLTGDRGILHSPDGAILIKGRVSGDTQIKLRGLRMDLGEIEQALVKAADSSIQDAVVSVRGTDEKDDTQFLVAHIVFASGVSRERQETILETMPEALKLPHYMIPSLFASVDKVPLNAHLKLDRKAAADLPLPEVADSHLKQLRTRLSGREKQLAEIWQQVIPASLKGNVVLNRTSDFFLTGGDSFSLLRLRDEIQRSFAVELPLAQMFEASSLESMAACISAVLDPRPVKQESQQPIGLPSEDHNYSLLEDKSVHQSAKIDWQQETRLEGLLSKGTSPKKSRSEGFTIILTGATGFLGKALLHRFEQDKRVAKVHCIAVRQPKSLQDEIRSTKVSVHQGNLAAPRLGLDEHVAEALFEDADVIVHNGADVNFLKPYTALRAANVGSTREIIRLASVSAAPIHYVSTGAVAQFSASSTVGESSLSPCKPKLDKGGVGIGYAATKWASEALLQEASKKLELPVTIHRPTNITGDGINNPAATDLVDSLLAFSRKIAAVPISDIWDEESELDFVSLDFVADKITTMAILDVGGQRKSTRFMHHAGELRTPLRLLKASMEQELGRALRAVTLDVWVVEAEMAGLDPLVAEVLLDTERKGMKLRFPRLVRGQVESEKQTVMQSKPALLKAFGSAISRLNRAISIV</sequence>
<evidence type="ECO:0000256" key="9">
    <source>
        <dbReference type="SAM" id="MobiDB-lite"/>
    </source>
</evidence>
<dbReference type="HOGENOM" id="CLU_000022_37_5_1"/>
<evidence type="ECO:0000259" key="12">
    <source>
        <dbReference type="PROSITE" id="PS52019"/>
    </source>
</evidence>
<dbReference type="InterPro" id="IPR049900">
    <property type="entry name" value="PKS_mFAS_DH"/>
</dbReference>
<dbReference type="InterPro" id="IPR020807">
    <property type="entry name" value="PKS_DH"/>
</dbReference>
<dbReference type="InterPro" id="IPR016035">
    <property type="entry name" value="Acyl_Trfase/lysoPLipase"/>
</dbReference>
<dbReference type="Pfam" id="PF00550">
    <property type="entry name" value="PP-binding"/>
    <property type="match status" value="2"/>
</dbReference>
<dbReference type="CDD" id="cd02440">
    <property type="entry name" value="AdoMet_MTases"/>
    <property type="match status" value="1"/>
</dbReference>
<evidence type="ECO:0000256" key="7">
    <source>
        <dbReference type="ARBA" id="ARBA00023268"/>
    </source>
</evidence>
<feature type="active site" description="Proton acceptor; for dehydratase activity" evidence="8">
    <location>
        <position position="971"/>
    </location>
</feature>
<dbReference type="PANTHER" id="PTHR43775:SF20">
    <property type="entry name" value="HYBRID PKS-NRPS SYNTHETASE APDA"/>
    <property type="match status" value="1"/>
</dbReference>
<evidence type="ECO:0000256" key="3">
    <source>
        <dbReference type="ARBA" id="ARBA00022598"/>
    </source>
</evidence>
<keyword evidence="4" id="KW-0489">Methyltransferase</keyword>
<feature type="region of interest" description="C-terminal hotdog fold" evidence="8">
    <location>
        <begin position="1088"/>
        <end position="1237"/>
    </location>
</feature>
<dbReference type="InterPro" id="IPR016039">
    <property type="entry name" value="Thiolase-like"/>
</dbReference>
<dbReference type="InterPro" id="IPR020841">
    <property type="entry name" value="PKS_Beta-ketoAc_synthase_dom"/>
</dbReference>
<dbReference type="InterPro" id="IPR049551">
    <property type="entry name" value="PKS_DH_C"/>
</dbReference>
<dbReference type="CDD" id="cd05930">
    <property type="entry name" value="A_NRPS"/>
    <property type="match status" value="1"/>
</dbReference>
<dbReference type="InterPro" id="IPR016036">
    <property type="entry name" value="Malonyl_transacylase_ACP-bd"/>
</dbReference>
<dbReference type="InterPro" id="IPR014030">
    <property type="entry name" value="Ketoacyl_synth_N"/>
</dbReference>
<evidence type="ECO:0000259" key="10">
    <source>
        <dbReference type="PROSITE" id="PS50075"/>
    </source>
</evidence>
<dbReference type="SMART" id="SM00826">
    <property type="entry name" value="PKS_DH"/>
    <property type="match status" value="1"/>
</dbReference>
<dbReference type="InterPro" id="IPR020845">
    <property type="entry name" value="AMP-binding_CS"/>
</dbReference>
<feature type="domain" description="Carrier" evidence="10">
    <location>
        <begin position="3590"/>
        <end position="3670"/>
    </location>
</feature>
<dbReference type="GeneID" id="25370915"/>
<evidence type="ECO:0000256" key="4">
    <source>
        <dbReference type="ARBA" id="ARBA00022603"/>
    </source>
</evidence>
<dbReference type="SUPFAM" id="SSF55048">
    <property type="entry name" value="Probable ACP-binding domain of malonyl-CoA ACP transacylase"/>
    <property type="match status" value="1"/>
</dbReference>
<dbReference type="SMART" id="SM00822">
    <property type="entry name" value="PKS_KR"/>
    <property type="match status" value="1"/>
</dbReference>
<keyword evidence="7" id="KW-0511">Multifunctional enzyme</keyword>
<dbReference type="RefSeq" id="XP_013338711.1">
    <property type="nucleotide sequence ID" value="XM_013483257.1"/>
</dbReference>
<dbReference type="PROSITE" id="PS00455">
    <property type="entry name" value="AMP_BINDING"/>
    <property type="match status" value="1"/>
</dbReference>
<proteinExistence type="predicted"/>
<dbReference type="Pfam" id="PF08242">
    <property type="entry name" value="Methyltransf_12"/>
    <property type="match status" value="1"/>
</dbReference>
<feature type="compositionally biased region" description="Polar residues" evidence="9">
    <location>
        <begin position="2550"/>
        <end position="2578"/>
    </location>
</feature>
<dbReference type="GO" id="GO:0006633">
    <property type="term" value="P:fatty acid biosynthetic process"/>
    <property type="evidence" value="ECO:0007669"/>
    <property type="project" value="InterPro"/>
</dbReference>
<dbReference type="InterPro" id="IPR023213">
    <property type="entry name" value="CAT-like_dom_sf"/>
</dbReference>
<dbReference type="SUPFAM" id="SSF53335">
    <property type="entry name" value="S-adenosyl-L-methionine-dependent methyltransferases"/>
    <property type="match status" value="1"/>
</dbReference>
<dbReference type="SUPFAM" id="SSF51735">
    <property type="entry name" value="NAD(P)-binding Rossmann-fold domains"/>
    <property type="match status" value="2"/>
</dbReference>
<dbReference type="PROSITE" id="PS52004">
    <property type="entry name" value="KS3_2"/>
    <property type="match status" value="1"/>
</dbReference>
<dbReference type="InterPro" id="IPR050091">
    <property type="entry name" value="PKS_NRPS_Biosynth_Enz"/>
</dbReference>
<keyword evidence="6" id="KW-0677">Repeat</keyword>
<accession>A0A074Y7M5</accession>
<dbReference type="Pfam" id="PF00668">
    <property type="entry name" value="Condensation"/>
    <property type="match status" value="1"/>
</dbReference>
<dbReference type="OMA" id="KQLWFAS"/>
<dbReference type="Pfam" id="PF08659">
    <property type="entry name" value="KR"/>
    <property type="match status" value="1"/>
</dbReference>
<dbReference type="Gene3D" id="3.30.559.10">
    <property type="entry name" value="Chloramphenicol acetyltransferase-like domain"/>
    <property type="match status" value="1"/>
</dbReference>
<dbReference type="InterPro" id="IPR018201">
    <property type="entry name" value="Ketoacyl_synth_AS"/>
</dbReference>
<dbReference type="Pfam" id="PF21089">
    <property type="entry name" value="PKS_DH_N"/>
    <property type="match status" value="1"/>
</dbReference>
<dbReference type="InterPro" id="IPR029063">
    <property type="entry name" value="SAM-dependent_MTases_sf"/>
</dbReference>
<dbReference type="Pfam" id="PF00109">
    <property type="entry name" value="ketoacyl-synt"/>
    <property type="match status" value="1"/>
</dbReference>
<dbReference type="InterPro" id="IPR020806">
    <property type="entry name" value="PKS_PP-bd"/>
</dbReference>
<dbReference type="InterPro" id="IPR000873">
    <property type="entry name" value="AMP-dep_synth/lig_dom"/>
</dbReference>
<dbReference type="SUPFAM" id="SSF52777">
    <property type="entry name" value="CoA-dependent acyltransferases"/>
    <property type="match status" value="2"/>
</dbReference>
<evidence type="ECO:0000256" key="6">
    <source>
        <dbReference type="ARBA" id="ARBA00022737"/>
    </source>
</evidence>
<dbReference type="Gene3D" id="3.30.300.30">
    <property type="match status" value="1"/>
</dbReference>
<dbReference type="FunFam" id="3.40.47.10:FF:000019">
    <property type="entry name" value="Polyketide synthase type I"/>
    <property type="match status" value="1"/>
</dbReference>
<dbReference type="Gene3D" id="1.10.1200.10">
    <property type="entry name" value="ACP-like"/>
    <property type="match status" value="2"/>
</dbReference>
<dbReference type="InterPro" id="IPR049552">
    <property type="entry name" value="PKS_DH_N"/>
</dbReference>
<dbReference type="PROSITE" id="PS52019">
    <property type="entry name" value="PKS_MFAS_DH"/>
    <property type="match status" value="1"/>
</dbReference>
<dbReference type="InterPro" id="IPR032821">
    <property type="entry name" value="PKS_assoc"/>
</dbReference>
<dbReference type="Gene3D" id="3.40.47.10">
    <property type="match status" value="1"/>
</dbReference>
<dbReference type="SUPFAM" id="SSF47336">
    <property type="entry name" value="ACP-like"/>
    <property type="match status" value="2"/>
</dbReference>
<organism evidence="13 14">
    <name type="scientific">Aureobasidium subglaciale (strain EXF-2481)</name>
    <name type="common">Aureobasidium pullulans var. subglaciale</name>
    <dbReference type="NCBI Taxonomy" id="1043005"/>
    <lineage>
        <taxon>Eukaryota</taxon>
        <taxon>Fungi</taxon>
        <taxon>Dikarya</taxon>
        <taxon>Ascomycota</taxon>
        <taxon>Pezizomycotina</taxon>
        <taxon>Dothideomycetes</taxon>
        <taxon>Dothideomycetidae</taxon>
        <taxon>Dothideales</taxon>
        <taxon>Saccotheciaceae</taxon>
        <taxon>Aureobasidium</taxon>
    </lineage>
</organism>
<dbReference type="STRING" id="1043005.A0A074Y7M5"/>
<dbReference type="GO" id="GO:0032259">
    <property type="term" value="P:methylation"/>
    <property type="evidence" value="ECO:0007669"/>
    <property type="project" value="UniProtKB-KW"/>
</dbReference>
<dbReference type="Pfam" id="PF16197">
    <property type="entry name" value="KAsynt_C_assoc"/>
    <property type="match status" value="1"/>
</dbReference>
<gene>
    <name evidence="13" type="ORF">AUEXF2481DRAFT_704711</name>
</gene>
<dbReference type="GO" id="GO:0009403">
    <property type="term" value="P:toxin biosynthetic process"/>
    <property type="evidence" value="ECO:0007669"/>
    <property type="project" value="UniProtKB-ARBA"/>
</dbReference>
<keyword evidence="2" id="KW-0597">Phosphoprotein</keyword>
<dbReference type="SMART" id="SM00827">
    <property type="entry name" value="PKS_AT"/>
    <property type="match status" value="1"/>
</dbReference>
<protein>
    <recommendedName>
        <fullName evidence="15">Carrier domain-containing protein</fullName>
    </recommendedName>
</protein>
<dbReference type="InterPro" id="IPR009081">
    <property type="entry name" value="PP-bd_ACP"/>
</dbReference>
<dbReference type="Pfam" id="PF00501">
    <property type="entry name" value="AMP-binding"/>
    <property type="match status" value="1"/>
</dbReference>
<keyword evidence="14" id="KW-1185">Reference proteome</keyword>
<evidence type="ECO:0000259" key="11">
    <source>
        <dbReference type="PROSITE" id="PS52004"/>
    </source>
</evidence>
<dbReference type="InterPro" id="IPR057326">
    <property type="entry name" value="KR_dom"/>
</dbReference>
<evidence type="ECO:0008006" key="15">
    <source>
        <dbReference type="Google" id="ProtNLM"/>
    </source>
</evidence>
<feature type="active site" description="Proton donor; for dehydratase activity" evidence="8">
    <location>
        <position position="1147"/>
    </location>
</feature>
<dbReference type="InterPro" id="IPR001227">
    <property type="entry name" value="Ac_transferase_dom_sf"/>
</dbReference>
<dbReference type="Pfam" id="PF14765">
    <property type="entry name" value="PS-DH"/>
    <property type="match status" value="1"/>
</dbReference>
<dbReference type="PROSITE" id="PS00012">
    <property type="entry name" value="PHOSPHOPANTETHEINE"/>
    <property type="match status" value="1"/>
</dbReference>
<dbReference type="Pfam" id="PF02801">
    <property type="entry name" value="Ketoacyl-synt_C"/>
    <property type="match status" value="1"/>
</dbReference>
<keyword evidence="3" id="KW-0436">Ligase</keyword>
<reference evidence="13 14" key="1">
    <citation type="journal article" date="2014" name="BMC Genomics">
        <title>Genome sequencing of four Aureobasidium pullulans varieties: biotechnological potential, stress tolerance, and description of new species.</title>
        <authorList>
            <person name="Gostin Ar C."/>
            <person name="Ohm R.A."/>
            <person name="Kogej T."/>
            <person name="Sonjak S."/>
            <person name="Turk M."/>
            <person name="Zajc J."/>
            <person name="Zalar P."/>
            <person name="Grube M."/>
            <person name="Sun H."/>
            <person name="Han J."/>
            <person name="Sharma A."/>
            <person name="Chiniquy J."/>
            <person name="Ngan C.Y."/>
            <person name="Lipzen A."/>
            <person name="Barry K."/>
            <person name="Grigoriev I.V."/>
            <person name="Gunde-Cimerman N."/>
        </authorList>
    </citation>
    <scope>NUCLEOTIDE SEQUENCE [LARGE SCALE GENOMIC DNA]</scope>
    <source>
        <strain evidence="13 14">EXF-2481</strain>
    </source>
</reference>
<dbReference type="SUPFAM" id="SSF53901">
    <property type="entry name" value="Thiolase-like"/>
    <property type="match status" value="1"/>
</dbReference>
<evidence type="ECO:0000313" key="14">
    <source>
        <dbReference type="Proteomes" id="UP000030641"/>
    </source>
</evidence>
<evidence type="ECO:0000256" key="8">
    <source>
        <dbReference type="PROSITE-ProRule" id="PRU01363"/>
    </source>
</evidence>
<dbReference type="SMART" id="SM00823">
    <property type="entry name" value="PKS_PP"/>
    <property type="match status" value="2"/>
</dbReference>
<feature type="domain" description="PKS/mFAS DH" evidence="12">
    <location>
        <begin position="939"/>
        <end position="1237"/>
    </location>
</feature>
<dbReference type="InterPro" id="IPR036291">
    <property type="entry name" value="NAD(P)-bd_dom_sf"/>
</dbReference>
<dbReference type="SUPFAM" id="SSF52151">
    <property type="entry name" value="FabD/lysophospholipase-like"/>
    <property type="match status" value="1"/>
</dbReference>
<dbReference type="InterPro" id="IPR013120">
    <property type="entry name" value="FAR_NAD-bd"/>
</dbReference>
<dbReference type="InParanoid" id="A0A074Y7M5"/>
<evidence type="ECO:0000256" key="2">
    <source>
        <dbReference type="ARBA" id="ARBA00022553"/>
    </source>
</evidence>
<dbReference type="PROSITE" id="PS00606">
    <property type="entry name" value="KS3_1"/>
    <property type="match status" value="1"/>
</dbReference>
<feature type="domain" description="Ketosynthase family 3 (KS3)" evidence="11">
    <location>
        <begin position="6"/>
        <end position="439"/>
    </location>
</feature>
<dbReference type="InterPro" id="IPR014043">
    <property type="entry name" value="Acyl_transferase_dom"/>
</dbReference>
<name>A0A074Y7M5_AURSE</name>
<feature type="region of interest" description="N-terminal hotdog fold" evidence="8">
    <location>
        <begin position="939"/>
        <end position="1073"/>
    </location>
</feature>
<dbReference type="GO" id="GO:0004312">
    <property type="term" value="F:fatty acid synthase activity"/>
    <property type="evidence" value="ECO:0007669"/>
    <property type="project" value="TreeGrafter"/>
</dbReference>
<dbReference type="Gene3D" id="3.40.50.150">
    <property type="entry name" value="Vaccinia Virus protein VP39"/>
    <property type="match status" value="1"/>
</dbReference>
<evidence type="ECO:0000256" key="1">
    <source>
        <dbReference type="ARBA" id="ARBA00022450"/>
    </source>
</evidence>
<keyword evidence="5" id="KW-0808">Transferase</keyword>
<dbReference type="Gene3D" id="3.10.129.110">
    <property type="entry name" value="Polyketide synthase dehydratase"/>
    <property type="match status" value="1"/>
</dbReference>
<dbReference type="CDD" id="cd00833">
    <property type="entry name" value="PKS"/>
    <property type="match status" value="1"/>
</dbReference>
<dbReference type="Gene3D" id="3.40.50.720">
    <property type="entry name" value="NAD(P)-binding Rossmann-like Domain"/>
    <property type="match status" value="3"/>
</dbReference>
<dbReference type="SMART" id="SM00825">
    <property type="entry name" value="PKS_KS"/>
    <property type="match status" value="1"/>
</dbReference>
<dbReference type="Proteomes" id="UP000030641">
    <property type="component" value="Unassembled WGS sequence"/>
</dbReference>
<dbReference type="OrthoDB" id="329835at2759"/>
<dbReference type="InterPro" id="IPR045851">
    <property type="entry name" value="AMP-bd_C_sf"/>
</dbReference>
<dbReference type="CDD" id="cd19532">
    <property type="entry name" value="C_PKS-NRPS"/>
    <property type="match status" value="1"/>
</dbReference>
<dbReference type="GO" id="GO:0004315">
    <property type="term" value="F:3-oxoacyl-[acyl-carrier-protein] synthase activity"/>
    <property type="evidence" value="ECO:0007669"/>
    <property type="project" value="InterPro"/>
</dbReference>
<dbReference type="InterPro" id="IPR013217">
    <property type="entry name" value="Methyltransf_12"/>
</dbReference>
<evidence type="ECO:0000256" key="5">
    <source>
        <dbReference type="ARBA" id="ARBA00022679"/>
    </source>
</evidence>
<dbReference type="PROSITE" id="PS50075">
    <property type="entry name" value="CARRIER"/>
    <property type="match status" value="2"/>
</dbReference>
<dbReference type="InterPro" id="IPR013968">
    <property type="entry name" value="PKS_KR"/>
</dbReference>
<dbReference type="GO" id="GO:0016874">
    <property type="term" value="F:ligase activity"/>
    <property type="evidence" value="ECO:0007669"/>
    <property type="project" value="UniProtKB-KW"/>
</dbReference>
<dbReference type="Gene3D" id="3.40.366.10">
    <property type="entry name" value="Malonyl-Coenzyme A Acyl Carrier Protein, domain 2"/>
    <property type="match status" value="1"/>
</dbReference>
<dbReference type="Gene3D" id="3.30.559.30">
    <property type="entry name" value="Nonribosomal peptide synthetase, condensation domain"/>
    <property type="match status" value="1"/>
</dbReference>